<name>A0A7S3J1I3_9SPIT</name>
<dbReference type="EMBL" id="HBII01004981">
    <property type="protein sequence ID" value="CAE0343344.1"/>
    <property type="molecule type" value="Transcribed_RNA"/>
</dbReference>
<protein>
    <submittedName>
        <fullName evidence="1">Uncharacterized protein</fullName>
    </submittedName>
</protein>
<proteinExistence type="predicted"/>
<sequence length="130" mass="15029">MSGKSSKKKEAKRKSFNEFNFANILEEDDINGYQENMKVNDRFALAKTNSMRPASFHDQNNVLIDSMICFNYRKETSNKNKDVLDETLGFPNYINAINAYRNPDIITGDATKFLKGNKYRSKVANRNEEK</sequence>
<organism evidence="1">
    <name type="scientific">Euplotes harpa</name>
    <dbReference type="NCBI Taxonomy" id="151035"/>
    <lineage>
        <taxon>Eukaryota</taxon>
        <taxon>Sar</taxon>
        <taxon>Alveolata</taxon>
        <taxon>Ciliophora</taxon>
        <taxon>Intramacronucleata</taxon>
        <taxon>Spirotrichea</taxon>
        <taxon>Hypotrichia</taxon>
        <taxon>Euplotida</taxon>
        <taxon>Euplotidae</taxon>
        <taxon>Euplotes</taxon>
    </lineage>
</organism>
<evidence type="ECO:0000313" key="1">
    <source>
        <dbReference type="EMBL" id="CAE0343344.1"/>
    </source>
</evidence>
<accession>A0A7S3J1I3</accession>
<gene>
    <name evidence="1" type="ORF">EHAR0213_LOCUS2251</name>
</gene>
<reference evidence="1" key="1">
    <citation type="submission" date="2021-01" db="EMBL/GenBank/DDBJ databases">
        <authorList>
            <person name="Corre E."/>
            <person name="Pelletier E."/>
            <person name="Niang G."/>
            <person name="Scheremetjew M."/>
            <person name="Finn R."/>
            <person name="Kale V."/>
            <person name="Holt S."/>
            <person name="Cochrane G."/>
            <person name="Meng A."/>
            <person name="Brown T."/>
            <person name="Cohen L."/>
        </authorList>
    </citation>
    <scope>NUCLEOTIDE SEQUENCE</scope>
    <source>
        <strain evidence="1">FSP1.4</strain>
    </source>
</reference>
<dbReference type="AlphaFoldDB" id="A0A7S3J1I3"/>